<gene>
    <name evidence="3" type="ORF">HPP92_009460</name>
</gene>
<dbReference type="InterPro" id="IPR011990">
    <property type="entry name" value="TPR-like_helical_dom_sf"/>
</dbReference>
<dbReference type="GO" id="GO:0003723">
    <property type="term" value="F:RNA binding"/>
    <property type="evidence" value="ECO:0007669"/>
    <property type="project" value="InterPro"/>
</dbReference>
<dbReference type="Gene3D" id="1.25.40.10">
    <property type="entry name" value="Tetratricopeptide repeat domain"/>
    <property type="match status" value="1"/>
</dbReference>
<name>A0A835RFW3_VANPL</name>
<reference evidence="3 4" key="1">
    <citation type="journal article" date="2020" name="Nat. Food">
        <title>A phased Vanilla planifolia genome enables genetic improvement of flavour and production.</title>
        <authorList>
            <person name="Hasing T."/>
            <person name="Tang H."/>
            <person name="Brym M."/>
            <person name="Khazi F."/>
            <person name="Huang T."/>
            <person name="Chambers A.H."/>
        </authorList>
    </citation>
    <scope>NUCLEOTIDE SEQUENCE [LARGE SCALE GENOMIC DNA]</scope>
    <source>
        <tissue evidence="3">Leaf</tissue>
    </source>
</reference>
<dbReference type="Proteomes" id="UP000639772">
    <property type="component" value="Unassembled WGS sequence"/>
</dbReference>
<dbReference type="InterPro" id="IPR046848">
    <property type="entry name" value="E_motif"/>
</dbReference>
<dbReference type="InterPro" id="IPR002885">
    <property type="entry name" value="PPR_rpt"/>
</dbReference>
<dbReference type="Pfam" id="PF01535">
    <property type="entry name" value="PPR"/>
    <property type="match status" value="1"/>
</dbReference>
<dbReference type="PANTHER" id="PTHR47926:SF463">
    <property type="entry name" value="PENTATRICOPEPTIDE REPEAT-CONTAINING PROTEIN"/>
    <property type="match status" value="1"/>
</dbReference>
<proteinExistence type="predicted"/>
<dbReference type="PANTHER" id="PTHR47926">
    <property type="entry name" value="PENTATRICOPEPTIDE REPEAT-CONTAINING PROTEIN"/>
    <property type="match status" value="1"/>
</dbReference>
<dbReference type="Pfam" id="PF20431">
    <property type="entry name" value="E_motif"/>
    <property type="match status" value="1"/>
</dbReference>
<dbReference type="SUPFAM" id="SSF48452">
    <property type="entry name" value="TPR-like"/>
    <property type="match status" value="1"/>
</dbReference>
<dbReference type="AlphaFoldDB" id="A0A835RFW3"/>
<feature type="repeat" description="PPR" evidence="2">
    <location>
        <begin position="73"/>
        <end position="107"/>
    </location>
</feature>
<dbReference type="PROSITE" id="PS51375">
    <property type="entry name" value="PPR"/>
    <property type="match status" value="2"/>
</dbReference>
<dbReference type="InterPro" id="IPR046960">
    <property type="entry name" value="PPR_At4g14850-like_plant"/>
</dbReference>
<dbReference type="OrthoDB" id="775639at2759"/>
<evidence type="ECO:0000256" key="2">
    <source>
        <dbReference type="PROSITE-ProRule" id="PRU00708"/>
    </source>
</evidence>
<evidence type="ECO:0000313" key="4">
    <source>
        <dbReference type="Proteomes" id="UP000639772"/>
    </source>
</evidence>
<accession>A0A835RFW3</accession>
<evidence type="ECO:0000313" key="3">
    <source>
        <dbReference type="EMBL" id="KAG0487365.1"/>
    </source>
</evidence>
<evidence type="ECO:0000256" key="1">
    <source>
        <dbReference type="ARBA" id="ARBA00022737"/>
    </source>
</evidence>
<sequence>MAWELFVRMPDRNLVSWSAMISGYVQCRKPEKALALFQEMMKSKRRWELFRILGDVTSGEIVGKQLIQLEPRDSGCYVQLANLYASSGRWQEALAVRDIMKRRGVVLEPGCSLIEWMVWFMNSFVGIRLIQRQMKYICVLDVMARSLRVEGYVLNNAFLEL</sequence>
<protein>
    <recommendedName>
        <fullName evidence="5">Pentatricopeptide repeat-containing protein</fullName>
    </recommendedName>
</protein>
<comment type="caution">
    <text evidence="3">The sequence shown here is derived from an EMBL/GenBank/DDBJ whole genome shotgun (WGS) entry which is preliminary data.</text>
</comment>
<feature type="repeat" description="PPR" evidence="2">
    <location>
        <begin position="13"/>
        <end position="43"/>
    </location>
</feature>
<dbReference type="NCBIfam" id="TIGR00756">
    <property type="entry name" value="PPR"/>
    <property type="match status" value="1"/>
</dbReference>
<evidence type="ECO:0008006" key="5">
    <source>
        <dbReference type="Google" id="ProtNLM"/>
    </source>
</evidence>
<keyword evidence="1" id="KW-0677">Repeat</keyword>
<dbReference type="GO" id="GO:0009451">
    <property type="term" value="P:RNA modification"/>
    <property type="evidence" value="ECO:0007669"/>
    <property type="project" value="InterPro"/>
</dbReference>
<dbReference type="EMBL" id="JADCNM010000004">
    <property type="protein sequence ID" value="KAG0487365.1"/>
    <property type="molecule type" value="Genomic_DNA"/>
</dbReference>
<organism evidence="3 4">
    <name type="scientific">Vanilla planifolia</name>
    <name type="common">Vanilla</name>
    <dbReference type="NCBI Taxonomy" id="51239"/>
    <lineage>
        <taxon>Eukaryota</taxon>
        <taxon>Viridiplantae</taxon>
        <taxon>Streptophyta</taxon>
        <taxon>Embryophyta</taxon>
        <taxon>Tracheophyta</taxon>
        <taxon>Spermatophyta</taxon>
        <taxon>Magnoliopsida</taxon>
        <taxon>Liliopsida</taxon>
        <taxon>Asparagales</taxon>
        <taxon>Orchidaceae</taxon>
        <taxon>Vanilloideae</taxon>
        <taxon>Vanilleae</taxon>
        <taxon>Vanilla</taxon>
    </lineage>
</organism>